<dbReference type="Proteomes" id="UP000464214">
    <property type="component" value="Chromosome"/>
</dbReference>
<organism evidence="2 3">
    <name type="scientific">Nibribacter ruber</name>
    <dbReference type="NCBI Taxonomy" id="2698458"/>
    <lineage>
        <taxon>Bacteria</taxon>
        <taxon>Pseudomonadati</taxon>
        <taxon>Bacteroidota</taxon>
        <taxon>Cytophagia</taxon>
        <taxon>Cytophagales</taxon>
        <taxon>Hymenobacteraceae</taxon>
        <taxon>Nibribacter</taxon>
    </lineage>
</organism>
<feature type="compositionally biased region" description="Polar residues" evidence="1">
    <location>
        <begin position="1"/>
        <end position="14"/>
    </location>
</feature>
<dbReference type="RefSeq" id="WP_160690804.1">
    <property type="nucleotide sequence ID" value="NZ_CP047897.1"/>
</dbReference>
<evidence type="ECO:0000313" key="3">
    <source>
        <dbReference type="Proteomes" id="UP000464214"/>
    </source>
</evidence>
<dbReference type="EMBL" id="CP047897">
    <property type="protein sequence ID" value="QHL87421.1"/>
    <property type="molecule type" value="Genomic_DNA"/>
</dbReference>
<reference evidence="2 3" key="1">
    <citation type="submission" date="2020-01" db="EMBL/GenBank/DDBJ databases">
        <authorList>
            <person name="Kim M."/>
        </authorList>
    </citation>
    <scope>NUCLEOTIDE SEQUENCE [LARGE SCALE GENOMIC DNA]</scope>
    <source>
        <strain evidence="2 3">BT10</strain>
    </source>
</reference>
<feature type="region of interest" description="Disordered" evidence="1">
    <location>
        <begin position="1"/>
        <end position="20"/>
    </location>
</feature>
<name>A0A6P1NZP9_9BACT</name>
<evidence type="ECO:0000313" key="2">
    <source>
        <dbReference type="EMBL" id="QHL87421.1"/>
    </source>
</evidence>
<accession>A0A6P1NZP9</accession>
<sequence>MAKNNQPATEQTNKPAPEQAVKLTPEQEIALLKEQLAAKDAIIDEQLVALEDAEAAKGKVLPVVTHEGVQYQVNCAKFQHPEKDEDVTAAQLVADKELLSLLVEKKSGILSPVVKS</sequence>
<proteinExistence type="predicted"/>
<dbReference type="KEGG" id="nib:GU926_08220"/>
<dbReference type="AlphaFoldDB" id="A0A6P1NZP9"/>
<gene>
    <name evidence="2" type="ORF">GU926_08220</name>
</gene>
<keyword evidence="3" id="KW-1185">Reference proteome</keyword>
<evidence type="ECO:0000256" key="1">
    <source>
        <dbReference type="SAM" id="MobiDB-lite"/>
    </source>
</evidence>
<protein>
    <submittedName>
        <fullName evidence="2">Uncharacterized protein</fullName>
    </submittedName>
</protein>